<proteinExistence type="predicted"/>
<gene>
    <name evidence="1" type="ORF">ISP15_00415</name>
</gene>
<evidence type="ECO:0000313" key="2">
    <source>
        <dbReference type="Proteomes" id="UP001620461"/>
    </source>
</evidence>
<dbReference type="EMBL" id="JADIKJ010000001">
    <property type="protein sequence ID" value="MFK2898799.1"/>
    <property type="molecule type" value="Genomic_DNA"/>
</dbReference>
<protein>
    <submittedName>
        <fullName evidence="1">Uncharacterized protein</fullName>
    </submittedName>
</protein>
<reference evidence="1 2" key="1">
    <citation type="submission" date="2020-10" db="EMBL/GenBank/DDBJ databases">
        <title>Phylogeny of dyella-like bacteria.</title>
        <authorList>
            <person name="Fu J."/>
        </authorList>
    </citation>
    <scope>NUCLEOTIDE SEQUENCE [LARGE SCALE GENOMIC DNA]</scope>
    <source>
        <strain evidence="1 2">JP1</strain>
    </source>
</reference>
<sequence length="81" mass="9193">MDESYDAAVSAALLSYSVLSKTQRAVFMDRLNHFLFVSPQQQRRLAKDWFDSCKDSTTPLVQMIAESSAAYVTQSNGRKRK</sequence>
<accession>A0ABW8JCQ0</accession>
<comment type="caution">
    <text evidence="1">The sequence shown here is derived from an EMBL/GenBank/DDBJ whole genome shotgun (WGS) entry which is preliminary data.</text>
</comment>
<name>A0ABW8JCQ0_9GAMM</name>
<evidence type="ECO:0000313" key="1">
    <source>
        <dbReference type="EMBL" id="MFK2898799.1"/>
    </source>
</evidence>
<organism evidence="1 2">
    <name type="scientific">Dyella jejuensis</name>
    <dbReference type="NCBI Taxonomy" id="1432009"/>
    <lineage>
        <taxon>Bacteria</taxon>
        <taxon>Pseudomonadati</taxon>
        <taxon>Pseudomonadota</taxon>
        <taxon>Gammaproteobacteria</taxon>
        <taxon>Lysobacterales</taxon>
        <taxon>Rhodanobacteraceae</taxon>
        <taxon>Dyella</taxon>
    </lineage>
</organism>
<keyword evidence="2" id="KW-1185">Reference proteome</keyword>
<dbReference type="RefSeq" id="WP_404543830.1">
    <property type="nucleotide sequence ID" value="NZ_JADIKJ010000001.1"/>
</dbReference>
<dbReference type="Proteomes" id="UP001620461">
    <property type="component" value="Unassembled WGS sequence"/>
</dbReference>